<keyword evidence="1" id="KW-1133">Transmembrane helix</keyword>
<name>A0A554LHC1_9BACT</name>
<evidence type="ECO:0008006" key="4">
    <source>
        <dbReference type="Google" id="ProtNLM"/>
    </source>
</evidence>
<dbReference type="Proteomes" id="UP000315589">
    <property type="component" value="Unassembled WGS sequence"/>
</dbReference>
<comment type="caution">
    <text evidence="2">The sequence shown here is derived from an EMBL/GenBank/DDBJ whole genome shotgun (WGS) entry which is preliminary data.</text>
</comment>
<evidence type="ECO:0000256" key="1">
    <source>
        <dbReference type="SAM" id="Phobius"/>
    </source>
</evidence>
<reference evidence="2 3" key="1">
    <citation type="submission" date="2017-07" db="EMBL/GenBank/DDBJ databases">
        <title>Mechanisms for carbon and nitrogen cycling indicate functional differentiation within the Candidate Phyla Radiation.</title>
        <authorList>
            <person name="Danczak R.E."/>
            <person name="Johnston M.D."/>
            <person name="Kenah C."/>
            <person name="Slattery M."/>
            <person name="Wrighton K.C."/>
            <person name="Wilkins M.J."/>
        </authorList>
    </citation>
    <scope>NUCLEOTIDE SEQUENCE [LARGE SCALE GENOMIC DNA]</scope>
    <source>
        <strain evidence="2">Licking1014_85</strain>
    </source>
</reference>
<sequence length="116" mass="13713">MLSLILASFFDATATSIDKFVINRKGLKIDVFLFYLFFYLFISAGIMLLLFGFHISTEMFSLDNLILFVLMILIAITWNWFYFRGLKSEKLEEFESWILFAPLLTIIFSILFFNFN</sequence>
<accession>A0A554LHC1</accession>
<evidence type="ECO:0000313" key="2">
    <source>
        <dbReference type="EMBL" id="TSC92261.1"/>
    </source>
</evidence>
<evidence type="ECO:0000313" key="3">
    <source>
        <dbReference type="Proteomes" id="UP000315589"/>
    </source>
</evidence>
<protein>
    <recommendedName>
        <fullName evidence="4">EamA domain-containing protein</fullName>
    </recommendedName>
</protein>
<feature type="non-terminal residue" evidence="2">
    <location>
        <position position="116"/>
    </location>
</feature>
<keyword evidence="1" id="KW-0472">Membrane</keyword>
<feature type="transmembrane region" description="Helical" evidence="1">
    <location>
        <begin position="65"/>
        <end position="82"/>
    </location>
</feature>
<organism evidence="2 3">
    <name type="scientific">Candidatus Berkelbacteria bacterium Licking1014_85</name>
    <dbReference type="NCBI Taxonomy" id="2017148"/>
    <lineage>
        <taxon>Bacteria</taxon>
        <taxon>Candidatus Berkelbacteria</taxon>
    </lineage>
</organism>
<dbReference type="AlphaFoldDB" id="A0A554LHC1"/>
<feature type="transmembrane region" description="Helical" evidence="1">
    <location>
        <begin position="32"/>
        <end position="53"/>
    </location>
</feature>
<proteinExistence type="predicted"/>
<feature type="transmembrane region" description="Helical" evidence="1">
    <location>
        <begin position="94"/>
        <end position="115"/>
    </location>
</feature>
<dbReference type="EMBL" id="VMGI01000075">
    <property type="protein sequence ID" value="TSC92261.1"/>
    <property type="molecule type" value="Genomic_DNA"/>
</dbReference>
<gene>
    <name evidence="2" type="ORF">CEN91_506</name>
</gene>
<keyword evidence="1" id="KW-0812">Transmembrane</keyword>